<dbReference type="SMART" id="SM00382">
    <property type="entry name" value="AAA"/>
    <property type="match status" value="1"/>
</dbReference>
<dbReference type="InterPro" id="IPR017871">
    <property type="entry name" value="ABC_transporter-like_CS"/>
</dbReference>
<dbReference type="GO" id="GO:0098796">
    <property type="term" value="C:membrane protein complex"/>
    <property type="evidence" value="ECO:0007669"/>
    <property type="project" value="UniProtKB-ARBA"/>
</dbReference>
<evidence type="ECO:0000313" key="5">
    <source>
        <dbReference type="EMBL" id="VAW87991.1"/>
    </source>
</evidence>
<keyword evidence="3" id="KW-0067">ATP-binding</keyword>
<dbReference type="SUPFAM" id="SSF52540">
    <property type="entry name" value="P-loop containing nucleoside triphosphate hydrolases"/>
    <property type="match status" value="1"/>
</dbReference>
<accession>A0A3B0Z8X8</accession>
<dbReference type="EMBL" id="UOFQ01000084">
    <property type="protein sequence ID" value="VAW87991.1"/>
    <property type="molecule type" value="Genomic_DNA"/>
</dbReference>
<name>A0A3B0Z8X8_9ZZZZ</name>
<evidence type="ECO:0000256" key="1">
    <source>
        <dbReference type="ARBA" id="ARBA00022448"/>
    </source>
</evidence>
<dbReference type="InterPro" id="IPR027417">
    <property type="entry name" value="P-loop_NTPase"/>
</dbReference>
<protein>
    <submittedName>
        <fullName evidence="5">ABC-type antimicrobial peptide transport system, ATPase component</fullName>
    </submittedName>
</protein>
<proteinExistence type="predicted"/>
<feature type="domain" description="ABC transporter" evidence="4">
    <location>
        <begin position="5"/>
        <end position="225"/>
    </location>
</feature>
<dbReference type="Pfam" id="PF00005">
    <property type="entry name" value="ABC_tran"/>
    <property type="match status" value="1"/>
</dbReference>
<sequence length="226" mass="25290">MVARLSLNAISKRYGSKDQQVTALNEITLSLDEGEFLAIQGPSGSGKSTLLNICGLIDYPSSGEYHLNGIAIAQLNEQQRCTHRRQMIGFIFQRHQLIPAMTVYENIAYPLLLNNISPKKIRYEVEQILTTLDLMQRRKHLPKQLSGGERQRVGIARALIKRPQLVIADEPSASLDHQHAQSGLQLMRELNQAFGASFLIASHDPLVIDHCNRKVSLLDGRMDDLA</sequence>
<gene>
    <name evidence="5" type="ORF">MNBD_GAMMA17-1195</name>
</gene>
<dbReference type="InterPro" id="IPR003439">
    <property type="entry name" value="ABC_transporter-like_ATP-bd"/>
</dbReference>
<keyword evidence="1" id="KW-0813">Transport</keyword>
<dbReference type="PANTHER" id="PTHR24220">
    <property type="entry name" value="IMPORT ATP-BINDING PROTEIN"/>
    <property type="match status" value="1"/>
</dbReference>
<dbReference type="InterPro" id="IPR017911">
    <property type="entry name" value="MacB-like_ATP-bd"/>
</dbReference>
<dbReference type="InterPro" id="IPR015854">
    <property type="entry name" value="ABC_transpr_LolD-like"/>
</dbReference>
<keyword evidence="2" id="KW-0547">Nucleotide-binding</keyword>
<dbReference type="AlphaFoldDB" id="A0A3B0Z8X8"/>
<dbReference type="GO" id="GO:0005524">
    <property type="term" value="F:ATP binding"/>
    <property type="evidence" value="ECO:0007669"/>
    <property type="project" value="UniProtKB-KW"/>
</dbReference>
<dbReference type="PROSITE" id="PS00211">
    <property type="entry name" value="ABC_TRANSPORTER_1"/>
    <property type="match status" value="1"/>
</dbReference>
<dbReference type="FunFam" id="3.40.50.300:FF:000032">
    <property type="entry name" value="Export ABC transporter ATP-binding protein"/>
    <property type="match status" value="1"/>
</dbReference>
<dbReference type="PROSITE" id="PS50893">
    <property type="entry name" value="ABC_TRANSPORTER_2"/>
    <property type="match status" value="1"/>
</dbReference>
<organism evidence="5">
    <name type="scientific">hydrothermal vent metagenome</name>
    <dbReference type="NCBI Taxonomy" id="652676"/>
    <lineage>
        <taxon>unclassified sequences</taxon>
        <taxon>metagenomes</taxon>
        <taxon>ecological metagenomes</taxon>
    </lineage>
</organism>
<dbReference type="GO" id="GO:0022857">
    <property type="term" value="F:transmembrane transporter activity"/>
    <property type="evidence" value="ECO:0007669"/>
    <property type="project" value="TreeGrafter"/>
</dbReference>
<dbReference type="InterPro" id="IPR003593">
    <property type="entry name" value="AAA+_ATPase"/>
</dbReference>
<evidence type="ECO:0000256" key="3">
    <source>
        <dbReference type="ARBA" id="ARBA00022840"/>
    </source>
</evidence>
<evidence type="ECO:0000259" key="4">
    <source>
        <dbReference type="PROSITE" id="PS50893"/>
    </source>
</evidence>
<dbReference type="GO" id="GO:0016887">
    <property type="term" value="F:ATP hydrolysis activity"/>
    <property type="evidence" value="ECO:0007669"/>
    <property type="project" value="InterPro"/>
</dbReference>
<reference evidence="5" key="1">
    <citation type="submission" date="2018-06" db="EMBL/GenBank/DDBJ databases">
        <authorList>
            <person name="Zhirakovskaya E."/>
        </authorList>
    </citation>
    <scope>NUCLEOTIDE SEQUENCE</scope>
</reference>
<evidence type="ECO:0000256" key="2">
    <source>
        <dbReference type="ARBA" id="ARBA00022741"/>
    </source>
</evidence>
<dbReference type="CDD" id="cd03255">
    <property type="entry name" value="ABC_MJ0796_LolCDE_FtsE"/>
    <property type="match status" value="1"/>
</dbReference>
<dbReference type="GO" id="GO:0005886">
    <property type="term" value="C:plasma membrane"/>
    <property type="evidence" value="ECO:0007669"/>
    <property type="project" value="TreeGrafter"/>
</dbReference>
<dbReference type="PANTHER" id="PTHR24220:SF86">
    <property type="entry name" value="ABC TRANSPORTER ABCH.1"/>
    <property type="match status" value="1"/>
</dbReference>
<dbReference type="Gene3D" id="3.40.50.300">
    <property type="entry name" value="P-loop containing nucleotide triphosphate hydrolases"/>
    <property type="match status" value="1"/>
</dbReference>